<protein>
    <submittedName>
        <fullName evidence="2">Uncharacterized protein</fullName>
    </submittedName>
</protein>
<evidence type="ECO:0000313" key="2">
    <source>
        <dbReference type="EMBL" id="RPB00671.1"/>
    </source>
</evidence>
<feature type="region of interest" description="Disordered" evidence="1">
    <location>
        <begin position="1"/>
        <end position="22"/>
    </location>
</feature>
<dbReference type="Proteomes" id="UP000276215">
    <property type="component" value="Unassembled WGS sequence"/>
</dbReference>
<gene>
    <name evidence="2" type="ORF">L873DRAFT_1804754</name>
</gene>
<evidence type="ECO:0000313" key="3">
    <source>
        <dbReference type="Proteomes" id="UP000276215"/>
    </source>
</evidence>
<evidence type="ECO:0000256" key="1">
    <source>
        <dbReference type="SAM" id="MobiDB-lite"/>
    </source>
</evidence>
<sequence length="53" mass="5952">MTVSVARPPNSTGRRKRKKRKLSAFATGISRVLKVFSPGFKNVTVPYAKTFLR</sequence>
<organism evidence="2 3">
    <name type="scientific">Choiromyces venosus 120613-1</name>
    <dbReference type="NCBI Taxonomy" id="1336337"/>
    <lineage>
        <taxon>Eukaryota</taxon>
        <taxon>Fungi</taxon>
        <taxon>Dikarya</taxon>
        <taxon>Ascomycota</taxon>
        <taxon>Pezizomycotina</taxon>
        <taxon>Pezizomycetes</taxon>
        <taxon>Pezizales</taxon>
        <taxon>Tuberaceae</taxon>
        <taxon>Choiromyces</taxon>
    </lineage>
</organism>
<reference evidence="2 3" key="1">
    <citation type="journal article" date="2018" name="Nat. Ecol. Evol.">
        <title>Pezizomycetes genomes reveal the molecular basis of ectomycorrhizal truffle lifestyle.</title>
        <authorList>
            <person name="Murat C."/>
            <person name="Payen T."/>
            <person name="Noel B."/>
            <person name="Kuo A."/>
            <person name="Morin E."/>
            <person name="Chen J."/>
            <person name="Kohler A."/>
            <person name="Krizsan K."/>
            <person name="Balestrini R."/>
            <person name="Da Silva C."/>
            <person name="Montanini B."/>
            <person name="Hainaut M."/>
            <person name="Levati E."/>
            <person name="Barry K.W."/>
            <person name="Belfiori B."/>
            <person name="Cichocki N."/>
            <person name="Clum A."/>
            <person name="Dockter R.B."/>
            <person name="Fauchery L."/>
            <person name="Guy J."/>
            <person name="Iotti M."/>
            <person name="Le Tacon F."/>
            <person name="Lindquist E.A."/>
            <person name="Lipzen A."/>
            <person name="Malagnac F."/>
            <person name="Mello A."/>
            <person name="Molinier V."/>
            <person name="Miyauchi S."/>
            <person name="Poulain J."/>
            <person name="Riccioni C."/>
            <person name="Rubini A."/>
            <person name="Sitrit Y."/>
            <person name="Splivallo R."/>
            <person name="Traeger S."/>
            <person name="Wang M."/>
            <person name="Zifcakova L."/>
            <person name="Wipf D."/>
            <person name="Zambonelli A."/>
            <person name="Paolocci F."/>
            <person name="Nowrousian M."/>
            <person name="Ottonello S."/>
            <person name="Baldrian P."/>
            <person name="Spatafora J.W."/>
            <person name="Henrissat B."/>
            <person name="Nagy L.G."/>
            <person name="Aury J.M."/>
            <person name="Wincker P."/>
            <person name="Grigoriev I.V."/>
            <person name="Bonfante P."/>
            <person name="Martin F.M."/>
        </authorList>
    </citation>
    <scope>NUCLEOTIDE SEQUENCE [LARGE SCALE GENOMIC DNA]</scope>
    <source>
        <strain evidence="2 3">120613-1</strain>
    </source>
</reference>
<keyword evidence="3" id="KW-1185">Reference proteome</keyword>
<proteinExistence type="predicted"/>
<dbReference type="AlphaFoldDB" id="A0A3N4JX18"/>
<accession>A0A3N4JX18</accession>
<name>A0A3N4JX18_9PEZI</name>
<dbReference type="EMBL" id="ML120378">
    <property type="protein sequence ID" value="RPB00671.1"/>
    <property type="molecule type" value="Genomic_DNA"/>
</dbReference>
<feature type="compositionally biased region" description="Basic residues" evidence="1">
    <location>
        <begin position="13"/>
        <end position="22"/>
    </location>
</feature>